<feature type="compositionally biased region" description="Pro residues" evidence="1">
    <location>
        <begin position="199"/>
        <end position="209"/>
    </location>
</feature>
<feature type="region of interest" description="Disordered" evidence="1">
    <location>
        <begin position="194"/>
        <end position="214"/>
    </location>
</feature>
<comment type="caution">
    <text evidence="2">The sequence shown here is derived from an EMBL/GenBank/DDBJ whole genome shotgun (WGS) entry which is preliminary data.</text>
</comment>
<dbReference type="RefSeq" id="WP_197311311.1">
    <property type="nucleotide sequence ID" value="NZ_JADZLT010000050.1"/>
</dbReference>
<evidence type="ECO:0000313" key="2">
    <source>
        <dbReference type="EMBL" id="MBH0238224.1"/>
    </source>
</evidence>
<protein>
    <submittedName>
        <fullName evidence="2">DUF937 domain-containing protein</fullName>
    </submittedName>
</protein>
<sequence>MYTFTDLMRQAQGGRAVENFAGQFGVTPGDVEKLMATLLPVYAMGLQRNVAPAADPFGFVAALRQGPFKLAFESWEAAASKVAQEAGREALERIFGSKEIAKAVADQAALMTGLTTELVNRMMPMLTTTLLGGVGREVEKTPLAAMMDQWAKAMPAGFQAGMPAAKPSAAPENPFAVPGNPFADAVSAFWKGYSDGPAPAKPPEPPPSPLTEGTAALGKLFDAGLEMQETNRKAFERIMESYLPK</sequence>
<dbReference type="EMBL" id="JADZLT010000050">
    <property type="protein sequence ID" value="MBH0238224.1"/>
    <property type="molecule type" value="Genomic_DNA"/>
</dbReference>
<keyword evidence="3" id="KW-1185">Reference proteome</keyword>
<gene>
    <name evidence="2" type="ORF">I5731_10350</name>
</gene>
<dbReference type="Proteomes" id="UP000631694">
    <property type="component" value="Unassembled WGS sequence"/>
</dbReference>
<dbReference type="AlphaFoldDB" id="A0A931MZM0"/>
<accession>A0A931MZM0</accession>
<dbReference type="InterPro" id="IPR009282">
    <property type="entry name" value="DUF937"/>
</dbReference>
<organism evidence="2 3">
    <name type="scientific">Methylobrevis albus</name>
    <dbReference type="NCBI Taxonomy" id="2793297"/>
    <lineage>
        <taxon>Bacteria</taxon>
        <taxon>Pseudomonadati</taxon>
        <taxon>Pseudomonadota</taxon>
        <taxon>Alphaproteobacteria</taxon>
        <taxon>Hyphomicrobiales</taxon>
        <taxon>Pleomorphomonadaceae</taxon>
        <taxon>Methylobrevis</taxon>
    </lineage>
</organism>
<reference evidence="2" key="1">
    <citation type="submission" date="2020-12" db="EMBL/GenBank/DDBJ databases">
        <title>Methylobrevis albus sp. nov., isolated from fresh water lack sediment.</title>
        <authorList>
            <person name="Zou Q."/>
        </authorList>
    </citation>
    <scope>NUCLEOTIDE SEQUENCE</scope>
    <source>
        <strain evidence="2">L22</strain>
    </source>
</reference>
<evidence type="ECO:0000256" key="1">
    <source>
        <dbReference type="SAM" id="MobiDB-lite"/>
    </source>
</evidence>
<name>A0A931MZM0_9HYPH</name>
<proteinExistence type="predicted"/>
<evidence type="ECO:0000313" key="3">
    <source>
        <dbReference type="Proteomes" id="UP000631694"/>
    </source>
</evidence>
<dbReference type="Pfam" id="PF06078">
    <property type="entry name" value="DUF937"/>
    <property type="match status" value="1"/>
</dbReference>